<comment type="caution">
    <text evidence="1">The sequence shown here is derived from an EMBL/GenBank/DDBJ whole genome shotgun (WGS) entry which is preliminary data.</text>
</comment>
<dbReference type="EMBL" id="VSRR010000248">
    <property type="protein sequence ID" value="MPC12955.1"/>
    <property type="molecule type" value="Genomic_DNA"/>
</dbReference>
<name>A0A5B7CUZ2_PORTR</name>
<reference evidence="1 2" key="1">
    <citation type="submission" date="2019-05" db="EMBL/GenBank/DDBJ databases">
        <title>Another draft genome of Portunus trituberculatus and its Hox gene families provides insights of decapod evolution.</title>
        <authorList>
            <person name="Jeong J.-H."/>
            <person name="Song I."/>
            <person name="Kim S."/>
            <person name="Choi T."/>
            <person name="Kim D."/>
            <person name="Ryu S."/>
            <person name="Kim W."/>
        </authorList>
    </citation>
    <scope>NUCLEOTIDE SEQUENCE [LARGE SCALE GENOMIC DNA]</scope>
    <source>
        <tissue evidence="1">Muscle</tissue>
    </source>
</reference>
<accession>A0A5B7CUZ2</accession>
<dbReference type="Proteomes" id="UP000324222">
    <property type="component" value="Unassembled WGS sequence"/>
</dbReference>
<evidence type="ECO:0000313" key="1">
    <source>
        <dbReference type="EMBL" id="MPC12955.1"/>
    </source>
</evidence>
<organism evidence="1 2">
    <name type="scientific">Portunus trituberculatus</name>
    <name type="common">Swimming crab</name>
    <name type="synonym">Neptunus trituberculatus</name>
    <dbReference type="NCBI Taxonomy" id="210409"/>
    <lineage>
        <taxon>Eukaryota</taxon>
        <taxon>Metazoa</taxon>
        <taxon>Ecdysozoa</taxon>
        <taxon>Arthropoda</taxon>
        <taxon>Crustacea</taxon>
        <taxon>Multicrustacea</taxon>
        <taxon>Malacostraca</taxon>
        <taxon>Eumalacostraca</taxon>
        <taxon>Eucarida</taxon>
        <taxon>Decapoda</taxon>
        <taxon>Pleocyemata</taxon>
        <taxon>Brachyura</taxon>
        <taxon>Eubrachyura</taxon>
        <taxon>Portunoidea</taxon>
        <taxon>Portunidae</taxon>
        <taxon>Portuninae</taxon>
        <taxon>Portunus</taxon>
    </lineage>
</organism>
<dbReference type="AlphaFoldDB" id="A0A5B7CUZ2"/>
<keyword evidence="2" id="KW-1185">Reference proteome</keyword>
<evidence type="ECO:0000313" key="2">
    <source>
        <dbReference type="Proteomes" id="UP000324222"/>
    </source>
</evidence>
<proteinExistence type="predicted"/>
<sequence length="91" mass="10391">MCVCDGLAKHSHHTNATRPTVSSLHDTLGRASRRVPPCSYRFLPATPHPSPCGTDRKPLTCSRFRMLYGKHEISETHFLPSRFRQEMWEIG</sequence>
<gene>
    <name evidence="1" type="ORF">E2C01_005671</name>
</gene>
<protein>
    <submittedName>
        <fullName evidence="1">Uncharacterized protein</fullName>
    </submittedName>
</protein>